<evidence type="ECO:0000313" key="3">
    <source>
        <dbReference type="Proteomes" id="UP000027590"/>
    </source>
</evidence>
<protein>
    <submittedName>
        <fullName evidence="2">Uncharacterized protein</fullName>
    </submittedName>
</protein>
<evidence type="ECO:0000313" key="2">
    <source>
        <dbReference type="EMBL" id="CDG33817.1"/>
    </source>
</evidence>
<accession>A0A7U7J186</accession>
<reference evidence="2 3" key="2">
    <citation type="journal article" date="2014" name="PLoS ONE">
        <title>Evolution of mitochondria reconstructed from the energy metabolism of living bacteria.</title>
        <authorList>
            <person name="Degli Esposti M."/>
            <person name="Chouaia B."/>
            <person name="Comandatore F."/>
            <person name="Crotti E."/>
            <person name="Sassera D."/>
            <person name="Lievens P.M."/>
            <person name="Daffonchio D."/>
            <person name="Bandi C."/>
        </authorList>
    </citation>
    <scope>NUCLEOTIDE SEQUENCE [LARGE SCALE GENOMIC DNA]</scope>
    <source>
        <strain evidence="3">AM169</strain>
    </source>
</reference>
<evidence type="ECO:0000256" key="1">
    <source>
        <dbReference type="SAM" id="MobiDB-lite"/>
    </source>
</evidence>
<name>A0A7U7J186_9PROT</name>
<reference evidence="2 3" key="1">
    <citation type="journal article" date="2014" name="Genome Biol. Evol.">
        <title>Acetic acid bacteria genomes reveal functional traits for adaptation to life in insect guts.</title>
        <authorList>
            <person name="Chouaia B."/>
            <person name="Gaiarsa S."/>
            <person name="Crotti E."/>
            <person name="Comandatore F."/>
            <person name="Degli Esposti M."/>
            <person name="Ricci I."/>
            <person name="Alma A."/>
            <person name="Favia G."/>
            <person name="Bandi C."/>
            <person name="Daffonchio D."/>
        </authorList>
    </citation>
    <scope>NUCLEOTIDE SEQUENCE [LARGE SCALE GENOMIC DNA]</scope>
    <source>
        <strain evidence="3">AM169</strain>
    </source>
</reference>
<dbReference type="EMBL" id="CBLY010000006">
    <property type="protein sequence ID" value="CDG33817.1"/>
    <property type="molecule type" value="Genomic_DNA"/>
</dbReference>
<proteinExistence type="predicted"/>
<gene>
    <name evidence="2" type="ORF">SACS_1079</name>
</gene>
<dbReference type="Proteomes" id="UP000027590">
    <property type="component" value="Unassembled WGS sequence"/>
</dbReference>
<dbReference type="AlphaFoldDB" id="A0A7U7J186"/>
<comment type="caution">
    <text evidence="2">The sequence shown here is derived from an EMBL/GenBank/DDBJ whole genome shotgun (WGS) entry which is preliminary data.</text>
</comment>
<organism evidence="2 3">
    <name type="scientific">Parasaccharibacter apium</name>
    <dbReference type="NCBI Taxonomy" id="1510841"/>
    <lineage>
        <taxon>Bacteria</taxon>
        <taxon>Pseudomonadati</taxon>
        <taxon>Pseudomonadota</taxon>
        <taxon>Alphaproteobacteria</taxon>
        <taxon>Acetobacterales</taxon>
        <taxon>Acetobacteraceae</taxon>
        <taxon>Parasaccharibacter</taxon>
    </lineage>
</organism>
<feature type="region of interest" description="Disordered" evidence="1">
    <location>
        <begin position="1"/>
        <end position="28"/>
    </location>
</feature>
<sequence length="49" mass="5466">MRYDMKQPRMMKKQTRDSHSPAVCEAPPPFFPQAGAGFAGRWSAPVTIS</sequence>